<evidence type="ECO:0000256" key="1">
    <source>
        <dbReference type="SAM" id="Phobius"/>
    </source>
</evidence>
<evidence type="ECO:0000313" key="2">
    <source>
        <dbReference type="EMBL" id="AYQ56872.1"/>
    </source>
</evidence>
<dbReference type="EMBL" id="CAESAQ020000021">
    <property type="protein sequence ID" value="CAB5495900.1"/>
    <property type="molecule type" value="Genomic_DNA"/>
</dbReference>
<feature type="transmembrane region" description="Helical" evidence="1">
    <location>
        <begin position="35"/>
        <end position="53"/>
    </location>
</feature>
<dbReference type="Proteomes" id="UP000278334">
    <property type="component" value="Chromosome"/>
</dbReference>
<proteinExistence type="predicted"/>
<protein>
    <submittedName>
        <fullName evidence="2">Uncharacterized protein</fullName>
    </submittedName>
</protein>
<dbReference type="AlphaFoldDB" id="A0A3G3IN06"/>
<evidence type="ECO:0000313" key="3">
    <source>
        <dbReference type="EMBL" id="CAB5495900.1"/>
    </source>
</evidence>
<keyword evidence="1" id="KW-1133">Transmembrane helix</keyword>
<reference evidence="3 5" key="2">
    <citation type="submission" date="2020-05" db="EMBL/GenBank/DDBJ databases">
        <authorList>
            <person name="Petersen J."/>
            <person name="Sayavedra L."/>
        </authorList>
    </citation>
    <scope>NUCLEOTIDE SEQUENCE [LARGE SCALE GENOMIC DNA]</scope>
    <source>
        <strain evidence="3">B thermophilus SOXS</strain>
    </source>
</reference>
<gene>
    <name evidence="2" type="ORF">MS2017_1172</name>
    <name evidence="3" type="ORF">THERMOS_402</name>
</gene>
<dbReference type="Proteomes" id="UP000643672">
    <property type="component" value="Unassembled WGS sequence"/>
</dbReference>
<reference evidence="2 4" key="1">
    <citation type="submission" date="2017-11" db="EMBL/GenBank/DDBJ databases">
        <title>Genome sequence of the bacterial symbiont EPR9N from a vent mussel Bathymodiolus thermophilus.</title>
        <authorList>
            <person name="Won Y.-J."/>
        </authorList>
    </citation>
    <scope>NUCLEOTIDE SEQUENCE [LARGE SCALE GENOMIC DNA]</scope>
    <source>
        <strain evidence="2 4">EPR9N</strain>
    </source>
</reference>
<sequence>MDTGNNIIILDEVKYKTLSGIDLLFFEEVKVFDNIFTANTWAIIGTILFSLFLKMV</sequence>
<dbReference type="EMBL" id="CP024634">
    <property type="protein sequence ID" value="AYQ56872.1"/>
    <property type="molecule type" value="Genomic_DNA"/>
</dbReference>
<name>A0A3G3IN06_9GAMM</name>
<evidence type="ECO:0000313" key="5">
    <source>
        <dbReference type="Proteomes" id="UP000643672"/>
    </source>
</evidence>
<evidence type="ECO:0000313" key="4">
    <source>
        <dbReference type="Proteomes" id="UP000278334"/>
    </source>
</evidence>
<accession>A0A3G3IN06</accession>
<organism evidence="2 4">
    <name type="scientific">Bathymodiolus thermophilus thioautotrophic gill symbiont</name>
    <dbReference type="NCBI Taxonomy" id="2360"/>
    <lineage>
        <taxon>Bacteria</taxon>
        <taxon>Pseudomonadati</taxon>
        <taxon>Pseudomonadota</taxon>
        <taxon>Gammaproteobacteria</taxon>
        <taxon>sulfur-oxidizing symbionts</taxon>
    </lineage>
</organism>
<keyword evidence="1" id="KW-0472">Membrane</keyword>
<keyword evidence="5" id="KW-1185">Reference proteome</keyword>
<dbReference type="KEGG" id="bthg:MS2017_1172"/>
<keyword evidence="1" id="KW-0812">Transmembrane</keyword>